<proteinExistence type="predicted"/>
<dbReference type="EMBL" id="CABVIB010000014">
    <property type="protein sequence ID" value="VVO06950.1"/>
    <property type="molecule type" value="Genomic_DNA"/>
</dbReference>
<dbReference type="OrthoDB" id="7009318at2"/>
<dbReference type="GO" id="GO:0030153">
    <property type="term" value="P:bacteriocin immunity"/>
    <property type="evidence" value="ECO:0007669"/>
    <property type="project" value="InterPro"/>
</dbReference>
<dbReference type="SUPFAM" id="SSF54552">
    <property type="entry name" value="Colicin E3 immunity protein"/>
    <property type="match status" value="1"/>
</dbReference>
<name>A0A5E7CPG6_PSEFL</name>
<organism evidence="1 2">
    <name type="scientific">Pseudomonas fluorescens</name>
    <dbReference type="NCBI Taxonomy" id="294"/>
    <lineage>
        <taxon>Bacteria</taxon>
        <taxon>Pseudomonadati</taxon>
        <taxon>Pseudomonadota</taxon>
        <taxon>Gammaproteobacteria</taxon>
        <taxon>Pseudomonadales</taxon>
        <taxon>Pseudomonadaceae</taxon>
        <taxon>Pseudomonas</taxon>
    </lineage>
</organism>
<dbReference type="InterPro" id="IPR036528">
    <property type="entry name" value="Cloacn_immnty_sf"/>
</dbReference>
<dbReference type="AlphaFoldDB" id="A0A5E7CPG6"/>
<dbReference type="Proteomes" id="UP000326018">
    <property type="component" value="Unassembled WGS sequence"/>
</dbReference>
<reference evidence="1 2" key="1">
    <citation type="submission" date="2019-09" db="EMBL/GenBank/DDBJ databases">
        <authorList>
            <person name="Chandra G."/>
            <person name="Truman W A."/>
        </authorList>
    </citation>
    <scope>NUCLEOTIDE SEQUENCE [LARGE SCALE GENOMIC DNA]</scope>
    <source>
        <strain evidence="1">PS712</strain>
    </source>
</reference>
<accession>A0A5E7CPG6</accession>
<dbReference type="InterPro" id="IPR003063">
    <property type="entry name" value="Cloacn_immnty_fam"/>
</dbReference>
<evidence type="ECO:0000313" key="1">
    <source>
        <dbReference type="EMBL" id="VVO06950.1"/>
    </source>
</evidence>
<dbReference type="Gene3D" id="3.10.50.20">
    <property type="entry name" value="Cloacin immunity protein"/>
    <property type="match status" value="1"/>
</dbReference>
<evidence type="ECO:0000313" key="2">
    <source>
        <dbReference type="Proteomes" id="UP000326018"/>
    </source>
</evidence>
<dbReference type="Pfam" id="PF03513">
    <property type="entry name" value="Cloacin_immun"/>
    <property type="match status" value="1"/>
</dbReference>
<protein>
    <submittedName>
        <fullName evidence="1">Cloacin immunity protein</fullName>
    </submittedName>
</protein>
<dbReference type="RefSeq" id="WP_150703125.1">
    <property type="nucleotide sequence ID" value="NZ_CABVIB010000014.1"/>
</dbReference>
<dbReference type="PRINTS" id="PR01296">
    <property type="entry name" value="CLOACNIMMNTY"/>
</dbReference>
<gene>
    <name evidence="1" type="primary">cim</name>
    <name evidence="1" type="ORF">PS712_03140</name>
</gene>
<sequence length="84" mass="9610">MGLKLTLDWYDKQTEVFQGEEYSLDLGDDASILEALGLPVDNTINNGGFNVGEGWVDVIQPHFQHVIAFSSYDYQISFDYRDTW</sequence>
<dbReference type="GO" id="GO:0015643">
    <property type="term" value="F:toxic substance binding"/>
    <property type="evidence" value="ECO:0007669"/>
    <property type="project" value="InterPro"/>
</dbReference>